<evidence type="ECO:0000259" key="16">
    <source>
        <dbReference type="PROSITE" id="PS51842"/>
    </source>
</evidence>
<comment type="similarity">
    <text evidence="13">Belongs to the intermediate filament family.</text>
</comment>
<dbReference type="Pfam" id="PF00038">
    <property type="entry name" value="Filament"/>
    <property type="match status" value="1"/>
</dbReference>
<evidence type="ECO:0000256" key="15">
    <source>
        <dbReference type="SAM" id="MobiDB-lite"/>
    </source>
</evidence>
<keyword evidence="4" id="KW-0963">Cytoplasm</keyword>
<gene>
    <name evidence="17" type="primary">LOC116235229</name>
</gene>
<feature type="coiled-coil region" evidence="14">
    <location>
        <begin position="96"/>
        <end position="176"/>
    </location>
</feature>
<reference evidence="17" key="1">
    <citation type="submission" date="2025-08" db="UniProtKB">
        <authorList>
            <consortium name="Ensembl"/>
        </authorList>
    </citation>
    <scope>IDENTIFICATION</scope>
</reference>
<evidence type="ECO:0000256" key="13">
    <source>
        <dbReference type="RuleBase" id="RU000685"/>
    </source>
</evidence>
<evidence type="ECO:0000256" key="6">
    <source>
        <dbReference type="ARBA" id="ARBA00022754"/>
    </source>
</evidence>
<feature type="domain" description="IF rod" evidence="16">
    <location>
        <begin position="1"/>
        <end position="198"/>
    </location>
</feature>
<evidence type="ECO:0000256" key="9">
    <source>
        <dbReference type="ARBA" id="ARBA00037766"/>
    </source>
</evidence>
<evidence type="ECO:0000256" key="12">
    <source>
        <dbReference type="ARBA" id="ARBA00042964"/>
    </source>
</evidence>
<feature type="region of interest" description="Disordered" evidence="15">
    <location>
        <begin position="514"/>
        <end position="538"/>
    </location>
</feature>
<dbReference type="GO" id="GO:0005737">
    <property type="term" value="C:cytoplasm"/>
    <property type="evidence" value="ECO:0007669"/>
    <property type="project" value="UniProtKB-SubCell"/>
</dbReference>
<comment type="subcellular location">
    <subcellularLocation>
        <location evidence="2">Cytoplasm</location>
    </subcellularLocation>
    <subcellularLocation>
        <location evidence="1">Nucleus matrix</location>
    </subcellularLocation>
    <subcellularLocation>
        <location evidence="3">Nucleus</location>
        <location evidence="3">Nucleoplasm</location>
    </subcellularLocation>
</comment>
<keyword evidence="8" id="KW-0539">Nucleus</keyword>
<evidence type="ECO:0000256" key="10">
    <source>
        <dbReference type="ARBA" id="ARBA00039429"/>
    </source>
</evidence>
<keyword evidence="7 14" id="KW-0175">Coiled coil</keyword>
<dbReference type="PANTHER" id="PTHR45616:SF26">
    <property type="entry name" value="KERATIN, TYPE II CYTOSKELETAL 8"/>
    <property type="match status" value="1"/>
</dbReference>
<dbReference type="GO" id="GO:0005654">
    <property type="term" value="C:nucleoplasm"/>
    <property type="evidence" value="ECO:0007669"/>
    <property type="project" value="UniProtKB-SubCell"/>
</dbReference>
<feature type="coiled-coil region" evidence="14">
    <location>
        <begin position="3"/>
        <end position="30"/>
    </location>
</feature>
<dbReference type="AlphaFoldDB" id="A0A669Q2I2"/>
<keyword evidence="18" id="KW-1185">Reference proteome</keyword>
<dbReference type="FunFam" id="1.20.5.500:FF:000001">
    <property type="entry name" value="Type II keratin 23"/>
    <property type="match status" value="1"/>
</dbReference>
<evidence type="ECO:0000313" key="18">
    <source>
        <dbReference type="Proteomes" id="UP000472261"/>
    </source>
</evidence>
<dbReference type="InterPro" id="IPR003054">
    <property type="entry name" value="Keratin_II"/>
</dbReference>
<dbReference type="GO" id="GO:0016363">
    <property type="term" value="C:nuclear matrix"/>
    <property type="evidence" value="ECO:0007669"/>
    <property type="project" value="UniProtKB-SubCell"/>
</dbReference>
<keyword evidence="5" id="KW-0416">Keratin</keyword>
<dbReference type="FunFam" id="1.20.5.170:FF:000004">
    <property type="entry name" value="Keratin, type II cytoskeletal 5"/>
    <property type="match status" value="1"/>
</dbReference>
<accession>A0A669Q2I2</accession>
<dbReference type="PANTHER" id="PTHR45616">
    <property type="entry name" value="GATA-TYPE DOMAIN-CONTAINING PROTEIN"/>
    <property type="match status" value="1"/>
</dbReference>
<evidence type="ECO:0000313" key="17">
    <source>
        <dbReference type="Ensembl" id="ENSPCLP00000013985.1"/>
    </source>
</evidence>
<dbReference type="SUPFAM" id="SSF64593">
    <property type="entry name" value="Intermediate filament protein, coiled coil region"/>
    <property type="match status" value="1"/>
</dbReference>
<dbReference type="Proteomes" id="UP000472261">
    <property type="component" value="Unplaced"/>
</dbReference>
<dbReference type="Gene3D" id="1.20.5.1160">
    <property type="entry name" value="Vasodilator-stimulated phosphoprotein"/>
    <property type="match status" value="1"/>
</dbReference>
<evidence type="ECO:0000256" key="5">
    <source>
        <dbReference type="ARBA" id="ARBA00022744"/>
    </source>
</evidence>
<dbReference type="Gene3D" id="1.20.5.500">
    <property type="entry name" value="Single helix bin"/>
    <property type="match status" value="1"/>
</dbReference>
<organism evidence="17 18">
    <name type="scientific">Phasianus colchicus</name>
    <name type="common">Common pheasant</name>
    <dbReference type="NCBI Taxonomy" id="9054"/>
    <lineage>
        <taxon>Eukaryota</taxon>
        <taxon>Metazoa</taxon>
        <taxon>Chordata</taxon>
        <taxon>Craniata</taxon>
        <taxon>Vertebrata</taxon>
        <taxon>Euteleostomi</taxon>
        <taxon>Archelosauria</taxon>
        <taxon>Archosauria</taxon>
        <taxon>Dinosauria</taxon>
        <taxon>Saurischia</taxon>
        <taxon>Theropoda</taxon>
        <taxon>Coelurosauria</taxon>
        <taxon>Aves</taxon>
        <taxon>Neognathae</taxon>
        <taxon>Galloanserae</taxon>
        <taxon>Galliformes</taxon>
        <taxon>Phasianidae</taxon>
        <taxon>Phasianinae</taxon>
        <taxon>Phasianus</taxon>
    </lineage>
</organism>
<dbReference type="PRINTS" id="PR01276">
    <property type="entry name" value="TYPE2KERATIN"/>
</dbReference>
<evidence type="ECO:0000256" key="8">
    <source>
        <dbReference type="ARBA" id="ARBA00023242"/>
    </source>
</evidence>
<dbReference type="SUPFAM" id="SSF46579">
    <property type="entry name" value="Prefoldin"/>
    <property type="match status" value="1"/>
</dbReference>
<keyword evidence="6 13" id="KW-0403">Intermediate filament</keyword>
<dbReference type="SMART" id="SM01391">
    <property type="entry name" value="Filament"/>
    <property type="match status" value="1"/>
</dbReference>
<evidence type="ECO:0000256" key="1">
    <source>
        <dbReference type="ARBA" id="ARBA00004109"/>
    </source>
</evidence>
<dbReference type="GO" id="GO:0045095">
    <property type="term" value="C:keratin filament"/>
    <property type="evidence" value="ECO:0007669"/>
    <property type="project" value="InterPro"/>
</dbReference>
<dbReference type="InterPro" id="IPR018039">
    <property type="entry name" value="IF_conserved"/>
</dbReference>
<reference evidence="17" key="2">
    <citation type="submission" date="2025-09" db="UniProtKB">
        <authorList>
            <consortium name="Ensembl"/>
        </authorList>
    </citation>
    <scope>IDENTIFICATION</scope>
</reference>
<comment type="function">
    <text evidence="9">Together with KRT19, helps to link the contractile apparatus to dystrophin at the costameres of striated muscle.</text>
</comment>
<protein>
    <recommendedName>
        <fullName evidence="10">Keratin, type II cytoskeletal 8</fullName>
    </recommendedName>
    <alternativeName>
        <fullName evidence="12">Cytokeratin-8</fullName>
    </alternativeName>
    <alternativeName>
        <fullName evidence="11">Keratin-8</fullName>
    </alternativeName>
</protein>
<name>A0A669Q2I2_PHACC</name>
<evidence type="ECO:0000256" key="4">
    <source>
        <dbReference type="ARBA" id="ARBA00022490"/>
    </source>
</evidence>
<dbReference type="InterPro" id="IPR039008">
    <property type="entry name" value="IF_rod_dom"/>
</dbReference>
<evidence type="ECO:0000256" key="3">
    <source>
        <dbReference type="ARBA" id="ARBA00004642"/>
    </source>
</evidence>
<proteinExistence type="inferred from homology"/>
<evidence type="ECO:0000256" key="11">
    <source>
        <dbReference type="ARBA" id="ARBA00042886"/>
    </source>
</evidence>
<evidence type="ECO:0000256" key="14">
    <source>
        <dbReference type="SAM" id="Coils"/>
    </source>
</evidence>
<sequence>MSKVELESRLESLTDEINFLRQLYDEELREMQSQISDTSVVLSMDNSRSLDLDSIIAEVKAQYEDIANRSRLEAETWYQSKYEELKTTAGKHGDDLRSTRSEIGELNRMIQRIQAEIEVLKNQRATLETAITEAEERGEMALKDARAKLSELEAALQKAKQDLARQLREYQELMNVKLALDIEIATYRKLLEGEESRWDAAPGGESMGCAVCCVLWDAVGMVVFLCHGGHTTSLLPGQRSAVEPKFSSRVPPCCTERWTQTEPPKCVPRSRAHLTSSAHVQTTVPPMLSFTRHPSNPSLPPSLPLSIPHFLIPSLHSLSILSSFLPSSPPSLSSLSLSFCPSFFPSLPSSILLFLPSLPPSLHPSIPHSLIPTLHPSLHSSLLLSLPPSIPPSPITLPFTVPPSLPSFLPSFLPSSLHSFLPLSPPSSLLPFIPLFFPPSPLSILSSLSLSFHPSILPSLPAFFSPSPFLPPSPSPSILPIFSPLHLSIPTSLPPAFLPSFHLSPTSLNPTPFSPPGWSQECRTSASTPGPWGTQVRGGDTGVGLTTPNTHQVLSITHCTPSPCRRIWGGLWELLLLRLHCDSPGTGECSCPQISCHRHQEDRDP</sequence>
<evidence type="ECO:0000256" key="2">
    <source>
        <dbReference type="ARBA" id="ARBA00004496"/>
    </source>
</evidence>
<dbReference type="PROSITE" id="PS00226">
    <property type="entry name" value="IF_ROD_1"/>
    <property type="match status" value="1"/>
</dbReference>
<dbReference type="Gene3D" id="1.20.5.170">
    <property type="match status" value="1"/>
</dbReference>
<dbReference type="PROSITE" id="PS51842">
    <property type="entry name" value="IF_ROD_2"/>
    <property type="match status" value="1"/>
</dbReference>
<evidence type="ECO:0000256" key="7">
    <source>
        <dbReference type="ARBA" id="ARBA00023054"/>
    </source>
</evidence>
<dbReference type="Ensembl" id="ENSPCLT00000018599.1">
    <property type="protein sequence ID" value="ENSPCLP00000013985.1"/>
    <property type="gene ID" value="ENSPCLG00000011493.1"/>
</dbReference>